<gene>
    <name evidence="2" type="ORF">ILEXP_LOCUS43038</name>
</gene>
<evidence type="ECO:0000313" key="2">
    <source>
        <dbReference type="EMBL" id="CAK9173304.1"/>
    </source>
</evidence>
<dbReference type="EMBL" id="CAUOFW020006168">
    <property type="protein sequence ID" value="CAK9173304.1"/>
    <property type="molecule type" value="Genomic_DNA"/>
</dbReference>
<evidence type="ECO:0000313" key="3">
    <source>
        <dbReference type="Proteomes" id="UP001642360"/>
    </source>
</evidence>
<dbReference type="PANTHER" id="PTHR36051">
    <property type="entry name" value="DYNAMIN"/>
    <property type="match status" value="1"/>
</dbReference>
<keyword evidence="3" id="KW-1185">Reference proteome</keyword>
<evidence type="ECO:0000256" key="1">
    <source>
        <dbReference type="SAM" id="MobiDB-lite"/>
    </source>
</evidence>
<feature type="region of interest" description="Disordered" evidence="1">
    <location>
        <begin position="159"/>
        <end position="192"/>
    </location>
</feature>
<name>A0ABC8TV30_9AQUA</name>
<feature type="compositionally biased region" description="Polar residues" evidence="1">
    <location>
        <begin position="171"/>
        <end position="189"/>
    </location>
</feature>
<comment type="caution">
    <text evidence="2">The sequence shown here is derived from an EMBL/GenBank/DDBJ whole genome shotgun (WGS) entry which is preliminary data.</text>
</comment>
<protein>
    <submittedName>
        <fullName evidence="2">Uncharacterized protein</fullName>
    </submittedName>
</protein>
<reference evidence="2 3" key="1">
    <citation type="submission" date="2024-02" db="EMBL/GenBank/DDBJ databases">
        <authorList>
            <person name="Vignale AGUSTIN F."/>
            <person name="Sosa J E."/>
            <person name="Modenutti C."/>
        </authorList>
    </citation>
    <scope>NUCLEOTIDE SEQUENCE [LARGE SCALE GENOMIC DNA]</scope>
</reference>
<dbReference type="PROSITE" id="PS51257">
    <property type="entry name" value="PROKAR_LIPOPROTEIN"/>
    <property type="match status" value="1"/>
</dbReference>
<dbReference type="Proteomes" id="UP001642360">
    <property type="component" value="Unassembled WGS sequence"/>
</dbReference>
<dbReference type="PANTHER" id="PTHR36051:SF2">
    <property type="entry name" value="DYNAMIN"/>
    <property type="match status" value="1"/>
</dbReference>
<proteinExistence type="predicted"/>
<organism evidence="2 3">
    <name type="scientific">Ilex paraguariensis</name>
    <name type="common">yerba mate</name>
    <dbReference type="NCBI Taxonomy" id="185542"/>
    <lineage>
        <taxon>Eukaryota</taxon>
        <taxon>Viridiplantae</taxon>
        <taxon>Streptophyta</taxon>
        <taxon>Embryophyta</taxon>
        <taxon>Tracheophyta</taxon>
        <taxon>Spermatophyta</taxon>
        <taxon>Magnoliopsida</taxon>
        <taxon>eudicotyledons</taxon>
        <taxon>Gunneridae</taxon>
        <taxon>Pentapetalae</taxon>
        <taxon>asterids</taxon>
        <taxon>campanulids</taxon>
        <taxon>Aquifoliales</taxon>
        <taxon>Aquifoliaceae</taxon>
        <taxon>Ilex</taxon>
    </lineage>
</organism>
<accession>A0ABC8TV30</accession>
<feature type="compositionally biased region" description="Basic and acidic residues" evidence="1">
    <location>
        <begin position="159"/>
        <end position="169"/>
    </location>
</feature>
<sequence>MRIENPFTFKVGQVFTGFGVGCGIGIGVGRPLNLGAIPVLNQVMSATRGATDAFSGVGRHVNTSLRKLGAKNIEAGIGCGVGFGHGFGVGLAVKPGVVHQIRSCLVEAMTKMLMKFGMAPSLSIGQHILPSSLHSGVSLINEPSHQNPIGSLMQLATKAPEHKSQDLPRDGNSTSVSTYETSASKSPPLNASYGGRTGKVISNFLQNPMLRDEDNELNEMAGRLRSENNLLQMVLKHQQVIDGLMEENEKLRQILVEDLKISPSKLQGSYSGKNRSSCTECFECRRKQRKNRAK</sequence>
<dbReference type="AlphaFoldDB" id="A0ABC8TV30"/>